<dbReference type="Pfam" id="PF14150">
    <property type="entry name" value="YesK"/>
    <property type="match status" value="1"/>
</dbReference>
<evidence type="ECO:0000256" key="1">
    <source>
        <dbReference type="SAM" id="Phobius"/>
    </source>
</evidence>
<feature type="transmembrane region" description="Helical" evidence="1">
    <location>
        <begin position="6"/>
        <end position="24"/>
    </location>
</feature>
<keyword evidence="1" id="KW-1133">Transmembrane helix</keyword>
<dbReference type="Proteomes" id="UP001224359">
    <property type="component" value="Unassembled WGS sequence"/>
</dbReference>
<gene>
    <name evidence="2" type="ORF">J2S77_001744</name>
</gene>
<dbReference type="EMBL" id="JAUSTQ010000006">
    <property type="protein sequence ID" value="MDQ0159758.1"/>
    <property type="molecule type" value="Genomic_DNA"/>
</dbReference>
<evidence type="ECO:0008006" key="4">
    <source>
        <dbReference type="Google" id="ProtNLM"/>
    </source>
</evidence>
<feature type="transmembrane region" description="Helical" evidence="1">
    <location>
        <begin position="62"/>
        <end position="82"/>
    </location>
</feature>
<reference evidence="2 3" key="1">
    <citation type="submission" date="2023-07" db="EMBL/GenBank/DDBJ databases">
        <title>Genomic Encyclopedia of Type Strains, Phase IV (KMG-IV): sequencing the most valuable type-strain genomes for metagenomic binning, comparative biology and taxonomic classification.</title>
        <authorList>
            <person name="Goeker M."/>
        </authorList>
    </citation>
    <scope>NUCLEOTIDE SEQUENCE [LARGE SCALE GENOMIC DNA]</scope>
    <source>
        <strain evidence="2 3">DSM 16460</strain>
    </source>
</reference>
<keyword evidence="3" id="KW-1185">Reference proteome</keyword>
<dbReference type="RefSeq" id="WP_306976484.1">
    <property type="nucleotide sequence ID" value="NZ_JAUSTQ010000006.1"/>
</dbReference>
<proteinExistence type="predicted"/>
<sequence>MMVVAPFLMALIPGIIVLTLTWWFNKKEFHQFIRILPGILLIIAAAILFYIGFVHIRGFEGAAYGFLSFFLIIFAMISFTIGNKDTDKR</sequence>
<keyword evidence="1" id="KW-0472">Membrane</keyword>
<feature type="transmembrane region" description="Helical" evidence="1">
    <location>
        <begin position="36"/>
        <end position="56"/>
    </location>
</feature>
<organism evidence="2 3">
    <name type="scientific">Alkalibacillus salilacus</name>
    <dbReference type="NCBI Taxonomy" id="284582"/>
    <lineage>
        <taxon>Bacteria</taxon>
        <taxon>Bacillati</taxon>
        <taxon>Bacillota</taxon>
        <taxon>Bacilli</taxon>
        <taxon>Bacillales</taxon>
        <taxon>Bacillaceae</taxon>
        <taxon>Alkalibacillus</taxon>
    </lineage>
</organism>
<name>A0ABT9VFL3_9BACI</name>
<protein>
    <recommendedName>
        <fullName evidence="4">YesK-like protein</fullName>
    </recommendedName>
</protein>
<accession>A0ABT9VFL3</accession>
<evidence type="ECO:0000313" key="2">
    <source>
        <dbReference type="EMBL" id="MDQ0159758.1"/>
    </source>
</evidence>
<evidence type="ECO:0000313" key="3">
    <source>
        <dbReference type="Proteomes" id="UP001224359"/>
    </source>
</evidence>
<comment type="caution">
    <text evidence="2">The sequence shown here is derived from an EMBL/GenBank/DDBJ whole genome shotgun (WGS) entry which is preliminary data.</text>
</comment>
<dbReference type="InterPro" id="IPR025434">
    <property type="entry name" value="YesK-like"/>
</dbReference>
<keyword evidence="1" id="KW-0812">Transmembrane</keyword>